<dbReference type="AlphaFoldDB" id="A0A6J7GNS6"/>
<dbReference type="CDD" id="cd05233">
    <property type="entry name" value="SDR_c"/>
    <property type="match status" value="1"/>
</dbReference>
<organism evidence="5">
    <name type="scientific">freshwater metagenome</name>
    <dbReference type="NCBI Taxonomy" id="449393"/>
    <lineage>
        <taxon>unclassified sequences</taxon>
        <taxon>metagenomes</taxon>
        <taxon>ecological metagenomes</taxon>
    </lineage>
</organism>
<dbReference type="Gene3D" id="3.40.50.720">
    <property type="entry name" value="NAD(P)-binding Rossmann-like Domain"/>
    <property type="match status" value="1"/>
</dbReference>
<dbReference type="PANTHER" id="PTHR42760:SF133">
    <property type="entry name" value="3-OXOACYL-[ACYL-CARRIER-PROTEIN] REDUCTASE"/>
    <property type="match status" value="1"/>
</dbReference>
<name>A0A6J7GNS6_9ZZZZ</name>
<protein>
    <submittedName>
        <fullName evidence="5">Unannotated protein</fullName>
    </submittedName>
</protein>
<dbReference type="PANTHER" id="PTHR42760">
    <property type="entry name" value="SHORT-CHAIN DEHYDROGENASES/REDUCTASES FAMILY MEMBER"/>
    <property type="match status" value="1"/>
</dbReference>
<accession>A0A6J7GNS6</accession>
<dbReference type="EMBL" id="CAFBMH010000033">
    <property type="protein sequence ID" value="CAB4905990.1"/>
    <property type="molecule type" value="Genomic_DNA"/>
</dbReference>
<evidence type="ECO:0000313" key="6">
    <source>
        <dbReference type="EMBL" id="CAB4979125.1"/>
    </source>
</evidence>
<evidence type="ECO:0000259" key="3">
    <source>
        <dbReference type="SMART" id="SM00822"/>
    </source>
</evidence>
<dbReference type="InterPro" id="IPR057326">
    <property type="entry name" value="KR_dom"/>
</dbReference>
<dbReference type="PRINTS" id="PR00081">
    <property type="entry name" value="GDHRDH"/>
</dbReference>
<comment type="similarity">
    <text evidence="1">Belongs to the short-chain dehydrogenases/reductases (SDR) family.</text>
</comment>
<dbReference type="InterPro" id="IPR002347">
    <property type="entry name" value="SDR_fam"/>
</dbReference>
<dbReference type="SUPFAM" id="SSF51735">
    <property type="entry name" value="NAD(P)-binding Rossmann-fold domains"/>
    <property type="match status" value="1"/>
</dbReference>
<sequence length="255" mass="25401">MSSIAHSPSTGVIITGGASGIGASTMHALAEAGRPVAAWDLNGDRAVAVAAEVQAKYGVAAIGIGIDVTDHAAFVSAVRGTRAALGTIGGLVHGAGIVGAGPIDSFDDAVWNLALATHLTAAAVLIRELSSDLTANPGSAVVLVASMAAIVGFDANPAYCAAKSGMLGLARSATARLGPLGVRINCVCPGFIDTPMMAPSLDAAGLERFASRAPLRRIGQPSDIATGIRFLLSDDASFVSGTELVVDGGVLATTW</sequence>
<dbReference type="EMBL" id="CAFABA010000180">
    <property type="protein sequence ID" value="CAB4836460.1"/>
    <property type="molecule type" value="Genomic_DNA"/>
</dbReference>
<evidence type="ECO:0000256" key="1">
    <source>
        <dbReference type="ARBA" id="ARBA00006484"/>
    </source>
</evidence>
<dbReference type="GO" id="GO:0016616">
    <property type="term" value="F:oxidoreductase activity, acting on the CH-OH group of donors, NAD or NADP as acceptor"/>
    <property type="evidence" value="ECO:0007669"/>
    <property type="project" value="UniProtKB-ARBA"/>
</dbReference>
<proteinExistence type="inferred from homology"/>
<evidence type="ECO:0000256" key="2">
    <source>
        <dbReference type="ARBA" id="ARBA00023002"/>
    </source>
</evidence>
<dbReference type="InterPro" id="IPR036291">
    <property type="entry name" value="NAD(P)-bd_dom_sf"/>
</dbReference>
<dbReference type="EMBL" id="CAFBOS010000008">
    <property type="protein sequence ID" value="CAB4979125.1"/>
    <property type="molecule type" value="Genomic_DNA"/>
</dbReference>
<evidence type="ECO:0000313" key="4">
    <source>
        <dbReference type="EMBL" id="CAB4836460.1"/>
    </source>
</evidence>
<gene>
    <name evidence="4" type="ORF">UFOPK3139_02904</name>
    <name evidence="5" type="ORF">UFOPK3543_01141</name>
    <name evidence="6" type="ORF">UFOPK3967_00241</name>
</gene>
<reference evidence="5" key="1">
    <citation type="submission" date="2020-05" db="EMBL/GenBank/DDBJ databases">
        <authorList>
            <person name="Chiriac C."/>
            <person name="Salcher M."/>
            <person name="Ghai R."/>
            <person name="Kavagutti S V."/>
        </authorList>
    </citation>
    <scope>NUCLEOTIDE SEQUENCE</scope>
</reference>
<keyword evidence="2" id="KW-0560">Oxidoreductase</keyword>
<dbReference type="SMART" id="SM00822">
    <property type="entry name" value="PKS_KR"/>
    <property type="match status" value="1"/>
</dbReference>
<dbReference type="Pfam" id="PF13561">
    <property type="entry name" value="adh_short_C2"/>
    <property type="match status" value="1"/>
</dbReference>
<feature type="domain" description="Ketoreductase" evidence="3">
    <location>
        <begin position="11"/>
        <end position="190"/>
    </location>
</feature>
<evidence type="ECO:0000313" key="5">
    <source>
        <dbReference type="EMBL" id="CAB4905990.1"/>
    </source>
</evidence>
<dbReference type="FunFam" id="3.40.50.720:FF:000084">
    <property type="entry name" value="Short-chain dehydrogenase reductase"/>
    <property type="match status" value="1"/>
</dbReference>